<evidence type="ECO:0000313" key="3">
    <source>
        <dbReference type="Proteomes" id="UP000291236"/>
    </source>
</evidence>
<dbReference type="OrthoDB" id="9813126at2"/>
<dbReference type="InterPro" id="IPR001584">
    <property type="entry name" value="Integrase_cat-core"/>
</dbReference>
<dbReference type="GO" id="GO:0015074">
    <property type="term" value="P:DNA integration"/>
    <property type="evidence" value="ECO:0007669"/>
    <property type="project" value="InterPro"/>
</dbReference>
<dbReference type="AlphaFoldDB" id="A0A4P2VI94"/>
<gene>
    <name evidence="2" type="ORF">JCM31447_05560</name>
</gene>
<dbReference type="Pfam" id="PF13333">
    <property type="entry name" value="rve_2"/>
    <property type="match status" value="1"/>
</dbReference>
<keyword evidence="3" id="KW-1185">Reference proteome</keyword>
<proteinExistence type="predicted"/>
<feature type="domain" description="Integrase catalytic" evidence="1">
    <location>
        <begin position="8"/>
        <end position="56"/>
    </location>
</feature>
<protein>
    <recommendedName>
        <fullName evidence="1">Integrase catalytic domain-containing protein</fullName>
    </recommendedName>
</protein>
<dbReference type="Proteomes" id="UP000291236">
    <property type="component" value="Chromosome"/>
</dbReference>
<organism evidence="2 3">
    <name type="scientific">Fluviispira sanaruensis</name>
    <dbReference type="NCBI Taxonomy" id="2493639"/>
    <lineage>
        <taxon>Bacteria</taxon>
        <taxon>Pseudomonadati</taxon>
        <taxon>Bdellovibrionota</taxon>
        <taxon>Oligoflexia</taxon>
        <taxon>Silvanigrellales</taxon>
        <taxon>Silvanigrellaceae</taxon>
        <taxon>Fluviispira</taxon>
    </lineage>
</organism>
<evidence type="ECO:0000259" key="1">
    <source>
        <dbReference type="Pfam" id="PF13333"/>
    </source>
</evidence>
<name>A0A4P2VI94_FLUSA</name>
<reference evidence="2 3" key="1">
    <citation type="submission" date="2018-12" db="EMBL/GenBank/DDBJ databases">
        <title>Rubrispira sanarue gen. nov., sp., nov., a member of the order Silvanigrellales, isolated from a brackish lake in Hamamatsu Japan.</title>
        <authorList>
            <person name="Maejima Y."/>
            <person name="Iino T."/>
            <person name="Muraguchi Y."/>
            <person name="Fukuda K."/>
            <person name="Nojiri H."/>
            <person name="Ohkuma M."/>
            <person name="Moriuchi R."/>
            <person name="Dohra H."/>
            <person name="Kimbara K."/>
            <person name="Shintani M."/>
        </authorList>
    </citation>
    <scope>NUCLEOTIDE SEQUENCE [LARGE SCALE GENOMIC DNA]</scope>
    <source>
        <strain evidence="2 3">RF1110005</strain>
    </source>
</reference>
<dbReference type="KEGG" id="sbf:JCM31447_05560"/>
<dbReference type="RefSeq" id="WP_130606284.1">
    <property type="nucleotide sequence ID" value="NZ_AP019368.1"/>
</dbReference>
<evidence type="ECO:0000313" key="2">
    <source>
        <dbReference type="EMBL" id="BBH52118.1"/>
    </source>
</evidence>
<dbReference type="EMBL" id="AP019368">
    <property type="protein sequence ID" value="BBH52118.1"/>
    <property type="molecule type" value="Genomic_DNA"/>
</dbReference>
<accession>A0A4P2VI94</accession>
<sequence>MAYKKRSHLKKELVHRCNFITRKEAKSSIIEYNEVFYNRIRALSTLDYFAPLEYEESYEI</sequence>